<dbReference type="GO" id="GO:0009401">
    <property type="term" value="P:phosphoenolpyruvate-dependent sugar phosphotransferase system"/>
    <property type="evidence" value="ECO:0007669"/>
    <property type="project" value="InterPro"/>
</dbReference>
<dbReference type="InterPro" id="IPR036662">
    <property type="entry name" value="PTS_EIIA_man-typ_sf"/>
</dbReference>
<feature type="domain" description="Sigma-54 factor interaction" evidence="5">
    <location>
        <begin position="139"/>
        <end position="373"/>
    </location>
</feature>
<keyword evidence="3" id="KW-0067">ATP-binding</keyword>
<dbReference type="SUPFAM" id="SSF46785">
    <property type="entry name" value="Winged helix' DNA-binding domain"/>
    <property type="match status" value="1"/>
</dbReference>
<dbReference type="PROSITE" id="PS50045">
    <property type="entry name" value="SIGMA54_INTERACT_4"/>
    <property type="match status" value="1"/>
</dbReference>
<evidence type="ECO:0000313" key="8">
    <source>
        <dbReference type="EMBL" id="TBL70095.1"/>
    </source>
</evidence>
<dbReference type="SMART" id="SM00382">
    <property type="entry name" value="AAA"/>
    <property type="match status" value="1"/>
</dbReference>
<keyword evidence="1" id="KW-0808">Transferase</keyword>
<proteinExistence type="predicted"/>
<dbReference type="PANTHER" id="PTHR32071">
    <property type="entry name" value="TRANSCRIPTIONAL REGULATORY PROTEIN"/>
    <property type="match status" value="1"/>
</dbReference>
<comment type="caution">
    <text evidence="8">The sequence shown here is derived from an EMBL/GenBank/DDBJ whole genome shotgun (WGS) entry which is preliminary data.</text>
</comment>
<dbReference type="PANTHER" id="PTHR32071:SF38">
    <property type="entry name" value="PSP OPERON TRANSCRIPTIONAL ACTIVATOR"/>
    <property type="match status" value="1"/>
</dbReference>
<evidence type="ECO:0000256" key="2">
    <source>
        <dbReference type="ARBA" id="ARBA00022741"/>
    </source>
</evidence>
<dbReference type="Pfam" id="PF00874">
    <property type="entry name" value="PRD"/>
    <property type="match status" value="1"/>
</dbReference>
<evidence type="ECO:0000256" key="3">
    <source>
        <dbReference type="ARBA" id="ARBA00022840"/>
    </source>
</evidence>
<dbReference type="AlphaFoldDB" id="A0A4Q9DGA7"/>
<dbReference type="InterPro" id="IPR011608">
    <property type="entry name" value="PRD"/>
</dbReference>
<name>A0A4Q9DGA7_9BACL</name>
<dbReference type="Gene3D" id="1.10.1790.10">
    <property type="entry name" value="PRD domain"/>
    <property type="match status" value="1"/>
</dbReference>
<dbReference type="InterPro" id="IPR027417">
    <property type="entry name" value="P-loop_NTPase"/>
</dbReference>
<dbReference type="Gene3D" id="3.40.50.510">
    <property type="entry name" value="Phosphotransferase system, mannose-type IIA component"/>
    <property type="match status" value="1"/>
</dbReference>
<dbReference type="GO" id="GO:0016020">
    <property type="term" value="C:membrane"/>
    <property type="evidence" value="ECO:0007669"/>
    <property type="project" value="InterPro"/>
</dbReference>
<keyword evidence="4" id="KW-0238">DNA-binding</keyword>
<dbReference type="Proteomes" id="UP000293142">
    <property type="component" value="Unassembled WGS sequence"/>
</dbReference>
<evidence type="ECO:0000313" key="9">
    <source>
        <dbReference type="Proteomes" id="UP000293142"/>
    </source>
</evidence>
<dbReference type="InterPro" id="IPR003593">
    <property type="entry name" value="AAA+_ATPase"/>
</dbReference>
<evidence type="ECO:0000259" key="6">
    <source>
        <dbReference type="PROSITE" id="PS51096"/>
    </source>
</evidence>
<evidence type="ECO:0000256" key="1">
    <source>
        <dbReference type="ARBA" id="ARBA00022679"/>
    </source>
</evidence>
<dbReference type="GO" id="GO:0006355">
    <property type="term" value="P:regulation of DNA-templated transcription"/>
    <property type="evidence" value="ECO:0007669"/>
    <property type="project" value="InterPro"/>
</dbReference>
<protein>
    <submittedName>
        <fullName evidence="8">PRD domain-containing protein</fullName>
    </submittedName>
</protein>
<dbReference type="SUPFAM" id="SSF53062">
    <property type="entry name" value="PTS system fructose IIA component-like"/>
    <property type="match status" value="1"/>
</dbReference>
<dbReference type="PROSITE" id="PS51372">
    <property type="entry name" value="PRD_2"/>
    <property type="match status" value="1"/>
</dbReference>
<dbReference type="SUPFAM" id="SSF52540">
    <property type="entry name" value="P-loop containing nucleoside triphosphate hydrolases"/>
    <property type="match status" value="1"/>
</dbReference>
<sequence length="950" mass="103529">MINNVKYSSNMCKGNFWTEFFGQYIEFDARGAAALRKIKVLEMVRQIAPTVDSPGVTADEVAEAAGILRHNASADLNELVREGLLRKSGGRPVRFGLKSIADDVRHTDTKFPDSQYRTVARPDPAAERPASSERLLDQVIGAKGSLRAAVEQLKAAVLYPPHGLPVLLLGPTGSGKSYLAEKMYFYAAKSGRLVPNAPFNVLNCADYAANPQLLLAQLFGYVKGAFTGADQTTAGLVAQSDNGVLFLDEIHRLPPEGQEMLFLLMDRGVYRMLGDGATQRRVSVRLIAATSEDARSLLLKTLLRRFPVVLTLPDVNARPLEERLALIEYFLAEEAARIGVPISVSPLVLVALMTFHASGNVGELHSAVLLGCAKAFLNYVASAGKPEYMMLVVTHLSPQIQLEYLRGHQDSLKVEQLIGVEDRLYMPMPNGYGSGGQSPEQRKDDLYTDFNRRMSDYLGSSLEQDEVQRLIQIDADYYLRRLLRHVKGAHTLPERLLEVVAGFVEEAGKELGCVFEPEVTTGIALHLASLSRTEPFDAEAMLELTAHCSREFGVVRQLSSRLEEGLETRLTHGQTSFLALFLAAHKRVAETERVKVLVIAHGDHTATSMAEVANELLYEKKVKAIDMPLSQSLESTLQIAAQRIKEMGKIKGVLLLVDMGSLTGFGAALERMTGIPVAVIPLVTTAAIVEAARLADNGQMKLAQMVEAVKQIYDFDIAFPLPEGKRLIITTCLTGEGTARKLAAFINEALPADLRSTVLVQAVDLDNGSEISGLYVEGWRGTVIAAVGTVNPHLPGVAFIGMDQILFGSGMKTLLELTAEGQPAADDADGLSKEEAILLASKFVTDYIDSKDGQLYVSGAIAALEQLEQTVGSSLRTSLAVRWVIHLSFALERIVTGGSVMECSELDYLEQHHQLLLNTIQTAVSRTCHCLSEPLPRSEIGYLALIVLPE</sequence>
<evidence type="ECO:0000259" key="5">
    <source>
        <dbReference type="PROSITE" id="PS50045"/>
    </source>
</evidence>
<dbReference type="EMBL" id="SIRE01000034">
    <property type="protein sequence ID" value="TBL70095.1"/>
    <property type="molecule type" value="Genomic_DNA"/>
</dbReference>
<dbReference type="Gene3D" id="3.40.50.300">
    <property type="entry name" value="P-loop containing nucleotide triphosphate hydrolases"/>
    <property type="match status" value="1"/>
</dbReference>
<dbReference type="InterPro" id="IPR004701">
    <property type="entry name" value="PTS_EIIA_man-typ"/>
</dbReference>
<dbReference type="OrthoDB" id="9771372at2"/>
<dbReference type="CDD" id="cd00009">
    <property type="entry name" value="AAA"/>
    <property type="match status" value="1"/>
</dbReference>
<organism evidence="8 9">
    <name type="scientific">Paenibacillus thalictri</name>
    <dbReference type="NCBI Taxonomy" id="2527873"/>
    <lineage>
        <taxon>Bacteria</taxon>
        <taxon>Bacillati</taxon>
        <taxon>Bacillota</taxon>
        <taxon>Bacilli</taxon>
        <taxon>Bacillales</taxon>
        <taxon>Paenibacillaceae</taxon>
        <taxon>Paenibacillus</taxon>
    </lineage>
</organism>
<evidence type="ECO:0000259" key="7">
    <source>
        <dbReference type="PROSITE" id="PS51372"/>
    </source>
</evidence>
<keyword evidence="2" id="KW-0547">Nucleotide-binding</keyword>
<dbReference type="InterPro" id="IPR036390">
    <property type="entry name" value="WH_DNA-bd_sf"/>
</dbReference>
<keyword evidence="9" id="KW-1185">Reference proteome</keyword>
<dbReference type="GO" id="GO:0003677">
    <property type="term" value="F:DNA binding"/>
    <property type="evidence" value="ECO:0007669"/>
    <property type="project" value="UniProtKB-KW"/>
</dbReference>
<feature type="domain" description="PRD" evidence="7">
    <location>
        <begin position="848"/>
        <end position="950"/>
    </location>
</feature>
<dbReference type="InterPro" id="IPR036634">
    <property type="entry name" value="PRD_sf"/>
</dbReference>
<dbReference type="Pfam" id="PF00158">
    <property type="entry name" value="Sigma54_activat"/>
    <property type="match status" value="1"/>
</dbReference>
<dbReference type="GO" id="GO:0005524">
    <property type="term" value="F:ATP binding"/>
    <property type="evidence" value="ECO:0007669"/>
    <property type="project" value="UniProtKB-KW"/>
</dbReference>
<dbReference type="SUPFAM" id="SSF63520">
    <property type="entry name" value="PTS-regulatory domain, PRD"/>
    <property type="match status" value="1"/>
</dbReference>
<evidence type="ECO:0000256" key="4">
    <source>
        <dbReference type="ARBA" id="ARBA00023125"/>
    </source>
</evidence>
<accession>A0A4Q9DGA7</accession>
<dbReference type="InterPro" id="IPR002078">
    <property type="entry name" value="Sigma_54_int"/>
</dbReference>
<dbReference type="GO" id="GO:0016740">
    <property type="term" value="F:transferase activity"/>
    <property type="evidence" value="ECO:0007669"/>
    <property type="project" value="UniProtKB-KW"/>
</dbReference>
<feature type="domain" description="PTS EIIA type-4" evidence="6">
    <location>
        <begin position="593"/>
        <end position="728"/>
    </location>
</feature>
<reference evidence="8 9" key="1">
    <citation type="submission" date="2019-02" db="EMBL/GenBank/DDBJ databases">
        <title>Paenibacillus sp. nov., isolated from surface-sterilized tissue of Thalictrum simplex L.</title>
        <authorList>
            <person name="Tuo L."/>
        </authorList>
    </citation>
    <scope>NUCLEOTIDE SEQUENCE [LARGE SCALE GENOMIC DNA]</scope>
    <source>
        <strain evidence="8 9">N2SHLJ1</strain>
    </source>
</reference>
<dbReference type="PROSITE" id="PS51096">
    <property type="entry name" value="PTS_EIIA_TYPE_4"/>
    <property type="match status" value="1"/>
</dbReference>
<gene>
    <name evidence="8" type="ORF">EYB31_34360</name>
</gene>
<dbReference type="Pfam" id="PF03610">
    <property type="entry name" value="EIIA-man"/>
    <property type="match status" value="1"/>
</dbReference>